<evidence type="ECO:0000256" key="4">
    <source>
        <dbReference type="ARBA" id="ARBA00022702"/>
    </source>
</evidence>
<dbReference type="Pfam" id="PF01147">
    <property type="entry name" value="Crust_neurohorm"/>
    <property type="match status" value="1"/>
</dbReference>
<dbReference type="SMR" id="A0A0C4MWF6"/>
<dbReference type="InterPro" id="IPR018251">
    <property type="entry name" value="Crust_neurhormone_CS"/>
</dbReference>
<evidence type="ECO:0000256" key="5">
    <source>
        <dbReference type="ARBA" id="ARBA00023157"/>
    </source>
</evidence>
<dbReference type="InterPro" id="IPR031098">
    <property type="entry name" value="Crust_neurohorm"/>
</dbReference>
<evidence type="ECO:0000256" key="6">
    <source>
        <dbReference type="ARBA" id="ARBA00023320"/>
    </source>
</evidence>
<comment type="similarity">
    <text evidence="2">Belongs to the arthropod CHH/MIH/GIH/VIH hormone family.</text>
</comment>
<feature type="disulfide bond" evidence="7">
    <location>
        <begin position="48"/>
        <end position="85"/>
    </location>
</feature>
<protein>
    <submittedName>
        <fullName evidence="8">Molt inhibiting hormone</fullName>
    </submittedName>
</protein>
<dbReference type="SUPFAM" id="SSF81778">
    <property type="entry name" value="Crustacean CHH/MIH/GIH neurohormone"/>
    <property type="match status" value="1"/>
</dbReference>
<feature type="disulfide bond" evidence="7">
    <location>
        <begin position="65"/>
        <end position="81"/>
    </location>
</feature>
<dbReference type="InterPro" id="IPR001262">
    <property type="entry name" value="Hyperglycemic2"/>
</dbReference>
<organism evidence="8">
    <name type="scientific">Macrobrachium nipponense</name>
    <name type="common">Oriental river shrimp</name>
    <name type="synonym">Palaemon nipponensis</name>
    <dbReference type="NCBI Taxonomy" id="159736"/>
    <lineage>
        <taxon>Eukaryota</taxon>
        <taxon>Metazoa</taxon>
        <taxon>Ecdysozoa</taxon>
        <taxon>Arthropoda</taxon>
        <taxon>Crustacea</taxon>
        <taxon>Multicrustacea</taxon>
        <taxon>Malacostraca</taxon>
        <taxon>Eumalacostraca</taxon>
        <taxon>Eucarida</taxon>
        <taxon>Decapoda</taxon>
        <taxon>Pleocyemata</taxon>
        <taxon>Caridea</taxon>
        <taxon>Palaemonoidea</taxon>
        <taxon>Palaemonidae</taxon>
        <taxon>Macrobrachium</taxon>
    </lineage>
</organism>
<dbReference type="PRINTS" id="PR00550">
    <property type="entry name" value="HYPRGLYCEMIC"/>
</dbReference>
<dbReference type="Gene3D" id="1.10.2010.10">
    <property type="entry name" value="Crustacean CHH/MIH/GIH neurohormone"/>
    <property type="match status" value="1"/>
</dbReference>
<keyword evidence="5 7" id="KW-1015">Disulfide bond</keyword>
<dbReference type="GO" id="GO:0005576">
    <property type="term" value="C:extracellular region"/>
    <property type="evidence" value="ECO:0007669"/>
    <property type="project" value="UniProtKB-SubCell"/>
</dbReference>
<evidence type="ECO:0000313" key="8">
    <source>
        <dbReference type="EMBL" id="AIP90070.1"/>
    </source>
</evidence>
<reference evidence="8" key="1">
    <citation type="submission" date="2013-11" db="EMBL/GenBank/DDBJ databases">
        <title>Cloning and expression analysis of the oriental river prawn (Macrobrachium nipponense) molt inhibiting hormone gene.</title>
        <authorList>
            <person name="Jiang F."/>
            <person name="Fu H."/>
        </authorList>
    </citation>
    <scope>NUCLEOTIDE SEQUENCE</scope>
</reference>
<proteinExistence type="evidence at transcript level"/>
<evidence type="ECO:0000256" key="2">
    <source>
        <dbReference type="ARBA" id="ARBA00005447"/>
    </source>
</evidence>
<comment type="subcellular location">
    <subcellularLocation>
        <location evidence="1">Secreted</location>
    </subcellularLocation>
</comment>
<dbReference type="EMBL" id="KF878973">
    <property type="protein sequence ID" value="AIP90070.1"/>
    <property type="molecule type" value="mRNA"/>
</dbReference>
<evidence type="ECO:0000256" key="3">
    <source>
        <dbReference type="ARBA" id="ARBA00022525"/>
    </source>
</evidence>
<keyword evidence="3" id="KW-0964">Secreted</keyword>
<dbReference type="InterPro" id="IPR035957">
    <property type="entry name" value="Crust_neurohorm_sf"/>
</dbReference>
<dbReference type="PROSITE" id="PS01250">
    <property type="entry name" value="CHH_MIH_GIH"/>
    <property type="match status" value="1"/>
</dbReference>
<name>A0A0C4MWF6_MACNP</name>
<dbReference type="InterPro" id="IPR001166">
    <property type="entry name" value="Hyperglycemic"/>
</dbReference>
<evidence type="ECO:0000256" key="7">
    <source>
        <dbReference type="PIRSR" id="PIRSR631098-51"/>
    </source>
</evidence>
<keyword evidence="6" id="KW-0527">Neuropeptide</keyword>
<evidence type="ECO:0000256" key="1">
    <source>
        <dbReference type="ARBA" id="ARBA00004613"/>
    </source>
</evidence>
<keyword evidence="4" id="KW-0372">Hormone</keyword>
<feature type="disulfide bond" evidence="7">
    <location>
        <begin position="68"/>
        <end position="94"/>
    </location>
</feature>
<dbReference type="GO" id="GO:0007218">
    <property type="term" value="P:neuropeptide signaling pathway"/>
    <property type="evidence" value="ECO:0007669"/>
    <property type="project" value="UniProtKB-KW"/>
</dbReference>
<accession>A0A0C4MWF6</accession>
<sequence length="119" mass="13601">MSTQKHLQGMVNLTAQGISAQRVLVTAPVIISLFLVSGTSARYLDDECPGVMGNRDLYEKVVRVCDDCSNIFRMNDMGTRCRKDCFYNVDFLWCVYATERHGDVEQLNRWMSILRAGRK</sequence>
<dbReference type="AlphaFoldDB" id="A0A0C4MWF6"/>
<dbReference type="PRINTS" id="PR00549">
    <property type="entry name" value="HYPRGLYCEMC2"/>
</dbReference>
<dbReference type="GO" id="GO:0005184">
    <property type="term" value="F:neuropeptide hormone activity"/>
    <property type="evidence" value="ECO:0007669"/>
    <property type="project" value="InterPro"/>
</dbReference>